<sequence>MRPIISIAEVEQLINTIPFIEAEAYHCNGANGFIKHYDSAFKSHECKHLIELAMSIHAKREFVAKQNRKLGTIDEKYLKRAENLLFGEMAAALNITRDEIPEYISYRLSLS</sequence>
<dbReference type="EMBL" id="VSSQ01112176">
    <property type="protein sequence ID" value="MPN49167.1"/>
    <property type="molecule type" value="Genomic_DNA"/>
</dbReference>
<comment type="caution">
    <text evidence="1">The sequence shown here is derived from an EMBL/GenBank/DDBJ whole genome shotgun (WGS) entry which is preliminary data.</text>
</comment>
<reference evidence="1" key="1">
    <citation type="submission" date="2019-08" db="EMBL/GenBank/DDBJ databases">
        <authorList>
            <person name="Kucharzyk K."/>
            <person name="Murdoch R.W."/>
            <person name="Higgins S."/>
            <person name="Loffler F."/>
        </authorList>
    </citation>
    <scope>NUCLEOTIDE SEQUENCE</scope>
</reference>
<organism evidence="1">
    <name type="scientific">bioreactor metagenome</name>
    <dbReference type="NCBI Taxonomy" id="1076179"/>
    <lineage>
        <taxon>unclassified sequences</taxon>
        <taxon>metagenomes</taxon>
        <taxon>ecological metagenomes</taxon>
    </lineage>
</organism>
<dbReference type="AlphaFoldDB" id="A0A645ID44"/>
<name>A0A645ID44_9ZZZZ</name>
<gene>
    <name evidence="1" type="ORF">SDC9_196781</name>
</gene>
<dbReference type="InterPro" id="IPR042215">
    <property type="entry name" value="CarD-like_C"/>
</dbReference>
<dbReference type="Gene3D" id="1.20.58.1290">
    <property type="entry name" value="CarD-like, C-terminal domain"/>
    <property type="match status" value="1"/>
</dbReference>
<proteinExistence type="predicted"/>
<accession>A0A645ID44</accession>
<evidence type="ECO:0000313" key="1">
    <source>
        <dbReference type="EMBL" id="MPN49167.1"/>
    </source>
</evidence>
<protein>
    <recommendedName>
        <fullName evidence="2">CarD-like/TRCF RNAP-interacting domain-containing protein</fullName>
    </recommendedName>
</protein>
<evidence type="ECO:0008006" key="2">
    <source>
        <dbReference type="Google" id="ProtNLM"/>
    </source>
</evidence>